<feature type="region of interest" description="Disordered" evidence="1">
    <location>
        <begin position="238"/>
        <end position="294"/>
    </location>
</feature>
<sequence>MALTKAHLTSIFSTIYLLILTAISAYATYIAHALSLPLPTAIPSLATLTPSMAGLSALYLLPRVPTSMLRQLTLNKKSQKATLTRILFFLLLTVYETVLATLAGNYISSSTQDCGLQERWKSLYRAKDITGIKRIQDSGECCGFRSVFDMAYPFPGKGHPKSTCSEMYGRNRSCLGSWRGEEKKVAGLVVLVIVGVFVWELIVIFLASPSDQSSWTSPLRPFSRLFYLPSDQDVVNGRNRQRFLEDGPNRNRYSDNPDAEGDGGHAIEDAGRVSEDLLEGDREDEDEIGRNNWVGVEGRVQPSRLRG</sequence>
<dbReference type="OrthoDB" id="71600at2759"/>
<feature type="compositionally biased region" description="Acidic residues" evidence="1">
    <location>
        <begin position="276"/>
        <end position="287"/>
    </location>
</feature>
<comment type="caution">
    <text evidence="3">The sequence shown here is derived from an EMBL/GenBank/DDBJ whole genome shotgun (WGS) entry which is preliminary data.</text>
</comment>
<feature type="transmembrane region" description="Helical" evidence="2">
    <location>
        <begin position="40"/>
        <end position="61"/>
    </location>
</feature>
<feature type="transmembrane region" description="Helical" evidence="2">
    <location>
        <begin position="12"/>
        <end position="34"/>
    </location>
</feature>
<keyword evidence="2" id="KW-1133">Transmembrane helix</keyword>
<proteinExistence type="predicted"/>
<dbReference type="Proteomes" id="UP000799429">
    <property type="component" value="Unassembled WGS sequence"/>
</dbReference>
<feature type="transmembrane region" description="Helical" evidence="2">
    <location>
        <begin position="82"/>
        <end position="103"/>
    </location>
</feature>
<keyword evidence="2" id="KW-0472">Membrane</keyword>
<keyword evidence="2" id="KW-0812">Transmembrane</keyword>
<evidence type="ECO:0000313" key="3">
    <source>
        <dbReference type="EMBL" id="KAF2839692.1"/>
    </source>
</evidence>
<evidence type="ECO:0000256" key="1">
    <source>
        <dbReference type="SAM" id="MobiDB-lite"/>
    </source>
</evidence>
<keyword evidence="4" id="KW-1185">Reference proteome</keyword>
<evidence type="ECO:0008006" key="5">
    <source>
        <dbReference type="Google" id="ProtNLM"/>
    </source>
</evidence>
<feature type="compositionally biased region" description="Basic and acidic residues" evidence="1">
    <location>
        <begin position="262"/>
        <end position="275"/>
    </location>
</feature>
<feature type="compositionally biased region" description="Basic and acidic residues" evidence="1">
    <location>
        <begin position="242"/>
        <end position="255"/>
    </location>
</feature>
<dbReference type="EMBL" id="MU006094">
    <property type="protein sequence ID" value="KAF2839692.1"/>
    <property type="molecule type" value="Genomic_DNA"/>
</dbReference>
<evidence type="ECO:0000313" key="4">
    <source>
        <dbReference type="Proteomes" id="UP000799429"/>
    </source>
</evidence>
<reference evidence="3" key="1">
    <citation type="journal article" date="2020" name="Stud. Mycol.">
        <title>101 Dothideomycetes genomes: a test case for predicting lifestyles and emergence of pathogens.</title>
        <authorList>
            <person name="Haridas S."/>
            <person name="Albert R."/>
            <person name="Binder M."/>
            <person name="Bloem J."/>
            <person name="Labutti K."/>
            <person name="Salamov A."/>
            <person name="Andreopoulos B."/>
            <person name="Baker S."/>
            <person name="Barry K."/>
            <person name="Bills G."/>
            <person name="Bluhm B."/>
            <person name="Cannon C."/>
            <person name="Castanera R."/>
            <person name="Culley D."/>
            <person name="Daum C."/>
            <person name="Ezra D."/>
            <person name="Gonzalez J."/>
            <person name="Henrissat B."/>
            <person name="Kuo A."/>
            <person name="Liang C."/>
            <person name="Lipzen A."/>
            <person name="Lutzoni F."/>
            <person name="Magnuson J."/>
            <person name="Mondo S."/>
            <person name="Nolan M."/>
            <person name="Ohm R."/>
            <person name="Pangilinan J."/>
            <person name="Park H.-J."/>
            <person name="Ramirez L."/>
            <person name="Alfaro M."/>
            <person name="Sun H."/>
            <person name="Tritt A."/>
            <person name="Yoshinaga Y."/>
            <person name="Zwiers L.-H."/>
            <person name="Turgeon B."/>
            <person name="Goodwin S."/>
            <person name="Spatafora J."/>
            <person name="Crous P."/>
            <person name="Grigoriev I."/>
        </authorList>
    </citation>
    <scope>NUCLEOTIDE SEQUENCE</scope>
    <source>
        <strain evidence="3">CBS 101060</strain>
    </source>
</reference>
<protein>
    <recommendedName>
        <fullName evidence="5">Tetraspanin Tsp3</fullName>
    </recommendedName>
</protein>
<dbReference type="AlphaFoldDB" id="A0A9P4SD94"/>
<gene>
    <name evidence="3" type="ORF">M501DRAFT_1015786</name>
</gene>
<evidence type="ECO:0000256" key="2">
    <source>
        <dbReference type="SAM" id="Phobius"/>
    </source>
</evidence>
<feature type="transmembrane region" description="Helical" evidence="2">
    <location>
        <begin position="185"/>
        <end position="207"/>
    </location>
</feature>
<name>A0A9P4SD94_9PEZI</name>
<accession>A0A9P4SD94</accession>
<organism evidence="3 4">
    <name type="scientific">Patellaria atrata CBS 101060</name>
    <dbReference type="NCBI Taxonomy" id="1346257"/>
    <lineage>
        <taxon>Eukaryota</taxon>
        <taxon>Fungi</taxon>
        <taxon>Dikarya</taxon>
        <taxon>Ascomycota</taxon>
        <taxon>Pezizomycotina</taxon>
        <taxon>Dothideomycetes</taxon>
        <taxon>Dothideomycetes incertae sedis</taxon>
        <taxon>Patellariales</taxon>
        <taxon>Patellariaceae</taxon>
        <taxon>Patellaria</taxon>
    </lineage>
</organism>